<dbReference type="EMBL" id="GEEE01011406">
    <property type="protein sequence ID" value="JAP51819.1"/>
    <property type="molecule type" value="Transcribed_RNA"/>
</dbReference>
<protein>
    <submittedName>
        <fullName evidence="3">Cyclin-G-associated kinase</fullName>
    </submittedName>
</protein>
<evidence type="ECO:0000313" key="3">
    <source>
        <dbReference type="EMBL" id="JAP51819.1"/>
    </source>
</evidence>
<sequence>MGEFIRSAFGYFGNSGSANKENELVGQVIEVGKKNFRVKRVIAEGGYAVVFEGIDTTKGNSVAIKRLLSHDEDTSKNILNEIAVLKKLNGDPNIIEFFSAACVGKEKSKHVGTEFLIVTEFCAGGSLPDFLPTPHHQKPLAPDLVLRVMYQASRAVQHMHKQSPPIIHRDLKLENLLLSDIYTIKLCDFGSASTQTYSPNISWSASERGKVQEDLELVTTPMYRAPEMLDLYQNYPINEAGDVWALGCIFFNLTCGYHPF</sequence>
<dbReference type="InterPro" id="IPR000719">
    <property type="entry name" value="Prot_kinase_dom"/>
</dbReference>
<proteinExistence type="predicted"/>
<dbReference type="PANTHER" id="PTHR22967">
    <property type="entry name" value="SERINE/THREONINE PROTEIN KINASE"/>
    <property type="match status" value="1"/>
</dbReference>
<dbReference type="GO" id="GO:0005524">
    <property type="term" value="F:ATP binding"/>
    <property type="evidence" value="ECO:0007669"/>
    <property type="project" value="InterPro"/>
</dbReference>
<dbReference type="GO" id="GO:0045747">
    <property type="term" value="P:positive regulation of Notch signaling pathway"/>
    <property type="evidence" value="ECO:0007669"/>
    <property type="project" value="TreeGrafter"/>
</dbReference>
<dbReference type="GO" id="GO:0004674">
    <property type="term" value="F:protein serine/threonine kinase activity"/>
    <property type="evidence" value="ECO:0007669"/>
    <property type="project" value="TreeGrafter"/>
</dbReference>
<dbReference type="PROSITE" id="PS50011">
    <property type="entry name" value="PROTEIN_KINASE_DOM"/>
    <property type="match status" value="1"/>
</dbReference>
<feature type="non-terminal residue" evidence="3">
    <location>
        <position position="260"/>
    </location>
</feature>
<dbReference type="GO" id="GO:0035612">
    <property type="term" value="F:AP-2 adaptor complex binding"/>
    <property type="evidence" value="ECO:0007669"/>
    <property type="project" value="TreeGrafter"/>
</dbReference>
<dbReference type="PROSITE" id="PS00108">
    <property type="entry name" value="PROTEIN_KINASE_ST"/>
    <property type="match status" value="1"/>
</dbReference>
<feature type="domain" description="Protein kinase" evidence="2">
    <location>
        <begin position="36"/>
        <end position="260"/>
    </location>
</feature>
<dbReference type="InterPro" id="IPR011009">
    <property type="entry name" value="Kinase-like_dom_sf"/>
</dbReference>
<dbReference type="Pfam" id="PF00069">
    <property type="entry name" value="Pkinase"/>
    <property type="match status" value="1"/>
</dbReference>
<organism evidence="3">
    <name type="scientific">Schistocephalus solidus</name>
    <name type="common">Tapeworm</name>
    <dbReference type="NCBI Taxonomy" id="70667"/>
    <lineage>
        <taxon>Eukaryota</taxon>
        <taxon>Metazoa</taxon>
        <taxon>Spiralia</taxon>
        <taxon>Lophotrochozoa</taxon>
        <taxon>Platyhelminthes</taxon>
        <taxon>Cestoda</taxon>
        <taxon>Eucestoda</taxon>
        <taxon>Diphyllobothriidea</taxon>
        <taxon>Diphyllobothriidae</taxon>
        <taxon>Schistocephalus</taxon>
    </lineage>
</organism>
<gene>
    <name evidence="3" type="primary">GAK</name>
    <name evidence="3" type="ORF">TR87036</name>
</gene>
<dbReference type="SMART" id="SM00220">
    <property type="entry name" value="S_TKc"/>
    <property type="match status" value="1"/>
</dbReference>
<dbReference type="AlphaFoldDB" id="A0A0X3PJ89"/>
<dbReference type="InterPro" id="IPR008271">
    <property type="entry name" value="Ser/Thr_kinase_AS"/>
</dbReference>
<dbReference type="GO" id="GO:0005737">
    <property type="term" value="C:cytoplasm"/>
    <property type="evidence" value="ECO:0007669"/>
    <property type="project" value="TreeGrafter"/>
</dbReference>
<reference evidence="3" key="1">
    <citation type="submission" date="2016-01" db="EMBL/GenBank/DDBJ databases">
        <title>Reference transcriptome for the parasite Schistocephalus solidus: insights into the molecular evolution of parasitism.</title>
        <authorList>
            <person name="Hebert F.O."/>
            <person name="Grambauer S."/>
            <person name="Barber I."/>
            <person name="Landry C.R."/>
            <person name="Aubin-Horth N."/>
        </authorList>
    </citation>
    <scope>NUCLEOTIDE SEQUENCE</scope>
</reference>
<name>A0A0X3PJ89_SCHSO</name>
<evidence type="ECO:0000259" key="2">
    <source>
        <dbReference type="PROSITE" id="PS50011"/>
    </source>
</evidence>
<dbReference type="Gene3D" id="1.10.510.10">
    <property type="entry name" value="Transferase(Phosphotransferase) domain 1"/>
    <property type="match status" value="1"/>
</dbReference>
<dbReference type="GO" id="GO:2000369">
    <property type="term" value="P:regulation of clathrin-dependent endocytosis"/>
    <property type="evidence" value="ECO:0007669"/>
    <property type="project" value="TreeGrafter"/>
</dbReference>
<dbReference type="PIRSF" id="PIRSF000654">
    <property type="entry name" value="Integrin-linked_kinase"/>
    <property type="match status" value="1"/>
</dbReference>
<keyword evidence="3" id="KW-0418">Kinase</keyword>
<dbReference type="PANTHER" id="PTHR22967:SF105">
    <property type="entry name" value="CYCLIN-G-ASSOCIATED KINASE"/>
    <property type="match status" value="1"/>
</dbReference>
<keyword evidence="3" id="KW-0808">Transferase</keyword>
<keyword evidence="1" id="KW-0547">Nucleotide-binding</keyword>
<dbReference type="SUPFAM" id="SSF56112">
    <property type="entry name" value="Protein kinase-like (PK-like)"/>
    <property type="match status" value="1"/>
</dbReference>
<evidence type="ECO:0000256" key="1">
    <source>
        <dbReference type="ARBA" id="ARBA00022741"/>
    </source>
</evidence>
<accession>A0A0X3PJ89</accession>